<feature type="binding site" evidence="13">
    <location>
        <begin position="22"/>
        <end position="23"/>
    </location>
    <ligand>
        <name>phosphoenolpyruvate</name>
        <dbReference type="ChEBI" id="CHEBI:58702"/>
    </ligand>
</feature>
<comment type="pathway">
    <text evidence="2 13">Cell wall biogenesis; peptidoglycan biosynthesis.</text>
</comment>
<comment type="subcellular location">
    <subcellularLocation>
        <location evidence="1 13">Cytoplasm</location>
    </subcellularLocation>
</comment>
<dbReference type="FunFam" id="3.65.10.10:FF:000001">
    <property type="entry name" value="UDP-N-acetylglucosamine 1-carboxyvinyltransferase"/>
    <property type="match status" value="1"/>
</dbReference>
<dbReference type="STRING" id="1121869.SAMN03084138_02372"/>
<keyword evidence="3 13" id="KW-0963">Cytoplasm</keyword>
<dbReference type="HAMAP" id="MF_00111">
    <property type="entry name" value="MurA"/>
    <property type="match status" value="1"/>
</dbReference>
<dbReference type="UniPathway" id="UPA00219"/>
<dbReference type="AlphaFoldDB" id="A0A1I5QYI4"/>
<evidence type="ECO:0000256" key="1">
    <source>
        <dbReference type="ARBA" id="ARBA00004496"/>
    </source>
</evidence>
<comment type="function">
    <text evidence="13">Cell wall formation. Adds enolpyruvyl to UDP-N-acetylglucosamine.</text>
</comment>
<dbReference type="CDD" id="cd01555">
    <property type="entry name" value="UdpNAET"/>
    <property type="match status" value="1"/>
</dbReference>
<dbReference type="GeneID" id="35871049"/>
<evidence type="ECO:0000313" key="15">
    <source>
        <dbReference type="EMBL" id="SFP51170.1"/>
    </source>
</evidence>
<keyword evidence="8 13" id="KW-0131">Cell cycle</keyword>
<dbReference type="InterPro" id="IPR036968">
    <property type="entry name" value="Enolpyruvate_Tfrase_sf"/>
</dbReference>
<dbReference type="PANTHER" id="PTHR43783">
    <property type="entry name" value="UDP-N-ACETYLGLUCOSAMINE 1-CARBOXYVINYLTRANSFERASE"/>
    <property type="match status" value="1"/>
</dbReference>
<dbReference type="Pfam" id="PF00275">
    <property type="entry name" value="EPSP_synthase"/>
    <property type="match status" value="1"/>
</dbReference>
<evidence type="ECO:0000313" key="16">
    <source>
        <dbReference type="Proteomes" id="UP000182692"/>
    </source>
</evidence>
<dbReference type="InterPro" id="IPR050068">
    <property type="entry name" value="MurA_subfamily"/>
</dbReference>
<dbReference type="GO" id="GO:0019277">
    <property type="term" value="P:UDP-N-acetylgalactosamine biosynthetic process"/>
    <property type="evidence" value="ECO:0007669"/>
    <property type="project" value="InterPro"/>
</dbReference>
<evidence type="ECO:0000256" key="3">
    <source>
        <dbReference type="ARBA" id="ARBA00022490"/>
    </source>
</evidence>
<dbReference type="SUPFAM" id="SSF55205">
    <property type="entry name" value="EPT/RTPC-like"/>
    <property type="match status" value="1"/>
</dbReference>
<dbReference type="EMBL" id="FOWR01000016">
    <property type="protein sequence ID" value="SFP51170.1"/>
    <property type="molecule type" value="Genomic_DNA"/>
</dbReference>
<keyword evidence="7 13" id="KW-0573">Peptidoglycan synthesis</keyword>
<dbReference type="GO" id="GO:0071555">
    <property type="term" value="P:cell wall organization"/>
    <property type="evidence" value="ECO:0007669"/>
    <property type="project" value="UniProtKB-KW"/>
</dbReference>
<evidence type="ECO:0000256" key="2">
    <source>
        <dbReference type="ARBA" id="ARBA00004752"/>
    </source>
</evidence>
<feature type="binding site" evidence="13">
    <location>
        <begin position="120"/>
        <end position="124"/>
    </location>
    <ligand>
        <name>UDP-N-acetyl-alpha-D-glucosamine</name>
        <dbReference type="ChEBI" id="CHEBI:57705"/>
    </ligand>
</feature>
<evidence type="ECO:0000256" key="11">
    <source>
        <dbReference type="ARBA" id="ARBA00038367"/>
    </source>
</evidence>
<organism evidence="15 16">
    <name type="scientific">Enterovibrio norvegicus DSM 15893</name>
    <dbReference type="NCBI Taxonomy" id="1121869"/>
    <lineage>
        <taxon>Bacteria</taxon>
        <taxon>Pseudomonadati</taxon>
        <taxon>Pseudomonadota</taxon>
        <taxon>Gammaproteobacteria</taxon>
        <taxon>Vibrionales</taxon>
        <taxon>Vibrionaceae</taxon>
        <taxon>Enterovibrio</taxon>
    </lineage>
</organism>
<feature type="domain" description="Enolpyruvate transferase" evidence="14">
    <location>
        <begin position="7"/>
        <end position="406"/>
    </location>
</feature>
<dbReference type="GO" id="GO:0008360">
    <property type="term" value="P:regulation of cell shape"/>
    <property type="evidence" value="ECO:0007669"/>
    <property type="project" value="UniProtKB-KW"/>
</dbReference>
<evidence type="ECO:0000256" key="6">
    <source>
        <dbReference type="ARBA" id="ARBA00022960"/>
    </source>
</evidence>
<dbReference type="GO" id="GO:0051301">
    <property type="term" value="P:cell division"/>
    <property type="evidence" value="ECO:0007669"/>
    <property type="project" value="UniProtKB-KW"/>
</dbReference>
<feature type="binding site" evidence="13">
    <location>
        <begin position="160"/>
        <end position="163"/>
    </location>
    <ligand>
        <name>UDP-N-acetyl-alpha-D-glucosamine</name>
        <dbReference type="ChEBI" id="CHEBI:57705"/>
    </ligand>
</feature>
<evidence type="ECO:0000259" key="14">
    <source>
        <dbReference type="Pfam" id="PF00275"/>
    </source>
</evidence>
<reference evidence="15 16" key="1">
    <citation type="submission" date="2016-10" db="EMBL/GenBank/DDBJ databases">
        <authorList>
            <person name="de Groot N.N."/>
        </authorList>
    </citation>
    <scope>NUCLEOTIDE SEQUENCE [LARGE SCALE GENOMIC DNA]</scope>
    <source>
        <strain evidence="15 16">DSM 15893</strain>
    </source>
</reference>
<evidence type="ECO:0000256" key="13">
    <source>
        <dbReference type="HAMAP-Rule" id="MF_00111"/>
    </source>
</evidence>
<dbReference type="Proteomes" id="UP000182692">
    <property type="component" value="Unassembled WGS sequence"/>
</dbReference>
<dbReference type="NCBIfam" id="TIGR01072">
    <property type="entry name" value="murA"/>
    <property type="match status" value="1"/>
</dbReference>
<feature type="modified residue" description="2-(S-cysteinyl)pyruvic acid O-phosphothioketal" evidence="13">
    <location>
        <position position="115"/>
    </location>
</feature>
<dbReference type="EC" id="2.5.1.7" evidence="13"/>
<evidence type="ECO:0000256" key="9">
    <source>
        <dbReference type="ARBA" id="ARBA00023316"/>
    </source>
</evidence>
<feature type="binding site" evidence="13">
    <location>
        <position position="305"/>
    </location>
    <ligand>
        <name>UDP-N-acetyl-alpha-D-glucosamine</name>
        <dbReference type="ChEBI" id="CHEBI:57705"/>
    </ligand>
</feature>
<keyword evidence="9 13" id="KW-0961">Cell wall biogenesis/degradation</keyword>
<keyword evidence="4 13" id="KW-0132">Cell division</keyword>
<dbReference type="GO" id="GO:0008760">
    <property type="term" value="F:UDP-N-acetylglucosamine 1-carboxyvinyltransferase activity"/>
    <property type="evidence" value="ECO:0007669"/>
    <property type="project" value="UniProtKB-UniRule"/>
</dbReference>
<evidence type="ECO:0000256" key="5">
    <source>
        <dbReference type="ARBA" id="ARBA00022679"/>
    </source>
</evidence>
<evidence type="ECO:0000256" key="8">
    <source>
        <dbReference type="ARBA" id="ARBA00023306"/>
    </source>
</evidence>
<dbReference type="InterPro" id="IPR005750">
    <property type="entry name" value="UDP_GlcNAc_COvinyl_MurA"/>
</dbReference>
<protein>
    <recommendedName>
        <fullName evidence="13">UDP-N-acetylglucosamine 1-carboxyvinyltransferase</fullName>
        <ecNumber evidence="13">2.5.1.7</ecNumber>
    </recommendedName>
    <alternativeName>
        <fullName evidence="13">Enoylpyruvate transferase</fullName>
    </alternativeName>
    <alternativeName>
        <fullName evidence="13">UDP-N-acetylglucosamine enolpyruvyl transferase</fullName>
        <shortName evidence="13">EPT</shortName>
    </alternativeName>
</protein>
<dbReference type="GO" id="GO:0005737">
    <property type="term" value="C:cytoplasm"/>
    <property type="evidence" value="ECO:0007669"/>
    <property type="project" value="UniProtKB-SubCell"/>
</dbReference>
<gene>
    <name evidence="13" type="primary">murA</name>
    <name evidence="15" type="ORF">SAMN03084138_02372</name>
</gene>
<proteinExistence type="inferred from homology"/>
<evidence type="ECO:0000256" key="12">
    <source>
        <dbReference type="ARBA" id="ARBA00047527"/>
    </source>
</evidence>
<evidence type="ECO:0000256" key="7">
    <source>
        <dbReference type="ARBA" id="ARBA00022984"/>
    </source>
</evidence>
<evidence type="ECO:0000256" key="10">
    <source>
        <dbReference type="ARBA" id="ARBA00023317"/>
    </source>
</evidence>
<dbReference type="RefSeq" id="WP_017008156.1">
    <property type="nucleotide sequence ID" value="NZ_FOWR01000016.1"/>
</dbReference>
<dbReference type="InterPro" id="IPR001986">
    <property type="entry name" value="Enolpyruvate_Tfrase_dom"/>
</dbReference>
<feature type="active site" description="Proton donor" evidence="13">
    <location>
        <position position="115"/>
    </location>
</feature>
<dbReference type="PANTHER" id="PTHR43783:SF1">
    <property type="entry name" value="UDP-N-ACETYLGLUCOSAMINE 1-CARBOXYVINYLTRANSFERASE"/>
    <property type="match status" value="1"/>
</dbReference>
<name>A0A1I5QYI4_9GAMM</name>
<dbReference type="NCBIfam" id="NF006873">
    <property type="entry name" value="PRK09369.1"/>
    <property type="match status" value="1"/>
</dbReference>
<feature type="binding site" evidence="13">
    <location>
        <position position="327"/>
    </location>
    <ligand>
        <name>UDP-N-acetyl-alpha-D-glucosamine</name>
        <dbReference type="ChEBI" id="CHEBI:57705"/>
    </ligand>
</feature>
<keyword evidence="6 13" id="KW-0133">Cell shape</keyword>
<dbReference type="GO" id="GO:0009252">
    <property type="term" value="P:peptidoglycan biosynthetic process"/>
    <property type="evidence" value="ECO:0007669"/>
    <property type="project" value="UniProtKB-UniRule"/>
</dbReference>
<accession>A0A1I5QYI4</accession>
<dbReference type="OrthoDB" id="9803760at2"/>
<dbReference type="InterPro" id="IPR013792">
    <property type="entry name" value="RNA3'P_cycl/enolpyr_Trfase_a/b"/>
</dbReference>
<keyword evidence="5 13" id="KW-0808">Transferase</keyword>
<dbReference type="Gene3D" id="3.65.10.10">
    <property type="entry name" value="Enolpyruvate transferase domain"/>
    <property type="match status" value="2"/>
</dbReference>
<feature type="binding site" evidence="13">
    <location>
        <position position="91"/>
    </location>
    <ligand>
        <name>UDP-N-acetyl-alpha-D-glucosamine</name>
        <dbReference type="ChEBI" id="CHEBI:57705"/>
    </ligand>
</feature>
<comment type="catalytic activity">
    <reaction evidence="12 13">
        <text>phosphoenolpyruvate + UDP-N-acetyl-alpha-D-glucosamine = UDP-N-acetyl-3-O-(1-carboxyvinyl)-alpha-D-glucosamine + phosphate</text>
        <dbReference type="Rhea" id="RHEA:18681"/>
        <dbReference type="ChEBI" id="CHEBI:43474"/>
        <dbReference type="ChEBI" id="CHEBI:57705"/>
        <dbReference type="ChEBI" id="CHEBI:58702"/>
        <dbReference type="ChEBI" id="CHEBI:68483"/>
        <dbReference type="EC" id="2.5.1.7"/>
    </reaction>
</comment>
<evidence type="ECO:0000256" key="4">
    <source>
        <dbReference type="ARBA" id="ARBA00022618"/>
    </source>
</evidence>
<sequence>MQKFRVHGGGPLRGDVTISGAKNAALPILFAALLAEEPVEVGNVPKLRDIDTTMELLSRLGAKVSRNGSVHVDASNIDEFCAPYDLVKTMRASIWALGPLVARFGKGQVSLPGGCAIGARPVDLHIHGLEQLGATITLDEGYVKAHVDGRLKGAHIVMDKVSVGATVTIMCAATLAEGTTVIENAAREPEIVDCAKFLNVLGAKVTGAGTDTITIEGVERLGGGYHDVVADRIETGTFLVGAAVSGGKVTCHKTSPKLLEAVLAKLEEAGAAIETGEDWISLDMTDRELKAVNIRTAPHPGFPTDMQAQFTLLNLMAKGTGIITETIFENRFMHVPELQRMGAHAEIEGNTVVCGDCDGLSGAQVMATDLRASASLVIAGAIATGETIVDRIYHIDRGYEHIEDKLQKLGVHIERFSD</sequence>
<comment type="similarity">
    <text evidence="11 13">Belongs to the EPSP synthase family. MurA subfamily.</text>
</comment>
<keyword evidence="10 13" id="KW-0670">Pyruvate</keyword>